<reference evidence="3" key="1">
    <citation type="journal article" date="2019" name="Int. J. Syst. Evol. Microbiol.">
        <title>The Global Catalogue of Microorganisms (GCM) 10K type strain sequencing project: providing services to taxonomists for standard genome sequencing and annotation.</title>
        <authorList>
            <consortium name="The Broad Institute Genomics Platform"/>
            <consortium name="The Broad Institute Genome Sequencing Center for Infectious Disease"/>
            <person name="Wu L."/>
            <person name="Ma J."/>
        </authorList>
    </citation>
    <scope>NUCLEOTIDE SEQUENCE [LARGE SCALE GENOMIC DNA]</scope>
    <source>
        <strain evidence="3">CCUG 59778</strain>
    </source>
</reference>
<gene>
    <name evidence="2" type="ORF">ACFPM7_28915</name>
</gene>
<accession>A0ABW0EY50</accession>
<organism evidence="2 3">
    <name type="scientific">Actinokineospora guangxiensis</name>
    <dbReference type="NCBI Taxonomy" id="1490288"/>
    <lineage>
        <taxon>Bacteria</taxon>
        <taxon>Bacillati</taxon>
        <taxon>Actinomycetota</taxon>
        <taxon>Actinomycetes</taxon>
        <taxon>Pseudonocardiales</taxon>
        <taxon>Pseudonocardiaceae</taxon>
        <taxon>Actinokineospora</taxon>
    </lineage>
</organism>
<dbReference type="Proteomes" id="UP001596157">
    <property type="component" value="Unassembled WGS sequence"/>
</dbReference>
<name>A0ABW0EY50_9PSEU</name>
<evidence type="ECO:0000313" key="2">
    <source>
        <dbReference type="EMBL" id="MFC5291091.1"/>
    </source>
</evidence>
<comment type="caution">
    <text evidence="2">The sequence shown here is derived from an EMBL/GenBank/DDBJ whole genome shotgun (WGS) entry which is preliminary data.</text>
</comment>
<feature type="region of interest" description="Disordered" evidence="1">
    <location>
        <begin position="1"/>
        <end position="20"/>
    </location>
</feature>
<dbReference type="RefSeq" id="WP_378251006.1">
    <property type="nucleotide sequence ID" value="NZ_JBHSKF010000021.1"/>
</dbReference>
<evidence type="ECO:0000313" key="3">
    <source>
        <dbReference type="Proteomes" id="UP001596157"/>
    </source>
</evidence>
<protein>
    <recommendedName>
        <fullName evidence="4">Secreted protein</fullName>
    </recommendedName>
</protein>
<evidence type="ECO:0000256" key="1">
    <source>
        <dbReference type="SAM" id="MobiDB-lite"/>
    </source>
</evidence>
<proteinExistence type="predicted"/>
<evidence type="ECO:0008006" key="4">
    <source>
        <dbReference type="Google" id="ProtNLM"/>
    </source>
</evidence>
<keyword evidence="3" id="KW-1185">Reference proteome</keyword>
<dbReference type="EMBL" id="JBHSKF010000021">
    <property type="protein sequence ID" value="MFC5291091.1"/>
    <property type="molecule type" value="Genomic_DNA"/>
</dbReference>
<sequence>MAAATVGTASPAAGAASAASPLRVQVLPVEVLGLAGRTTGGAIRTTLVGAAFLRRLAAADAPPVGICTGRWCCPPPG</sequence>